<keyword evidence="3" id="KW-1185">Reference proteome</keyword>
<feature type="chain" id="PRO_5017786325" evidence="1">
    <location>
        <begin position="23"/>
        <end position="189"/>
    </location>
</feature>
<organism evidence="2 3">
    <name type="scientific">Aestuariispira insulae</name>
    <dbReference type="NCBI Taxonomy" id="1461337"/>
    <lineage>
        <taxon>Bacteria</taxon>
        <taxon>Pseudomonadati</taxon>
        <taxon>Pseudomonadota</taxon>
        <taxon>Alphaproteobacteria</taxon>
        <taxon>Rhodospirillales</taxon>
        <taxon>Kiloniellaceae</taxon>
        <taxon>Aestuariispira</taxon>
    </lineage>
</organism>
<gene>
    <name evidence="2" type="ORF">DFP90_11744</name>
</gene>
<dbReference type="Proteomes" id="UP000256845">
    <property type="component" value="Unassembled WGS sequence"/>
</dbReference>
<proteinExistence type="predicted"/>
<dbReference type="AlphaFoldDB" id="A0A3D9H3S8"/>
<reference evidence="2 3" key="1">
    <citation type="submission" date="2018-07" db="EMBL/GenBank/DDBJ databases">
        <title>Genomic Encyclopedia of Type Strains, Phase III (KMG-III): the genomes of soil and plant-associated and newly described type strains.</title>
        <authorList>
            <person name="Whitman W."/>
        </authorList>
    </citation>
    <scope>NUCLEOTIDE SEQUENCE [LARGE SCALE GENOMIC DNA]</scope>
    <source>
        <strain evidence="2 3">CECT 8488</strain>
    </source>
</reference>
<accession>A0A3D9H3S8</accession>
<feature type="signal peptide" evidence="1">
    <location>
        <begin position="1"/>
        <end position="22"/>
    </location>
</feature>
<dbReference type="RefSeq" id="WP_115939387.1">
    <property type="nucleotide sequence ID" value="NZ_QRDW01000017.1"/>
</dbReference>
<evidence type="ECO:0000313" key="2">
    <source>
        <dbReference type="EMBL" id="RED44140.1"/>
    </source>
</evidence>
<keyword evidence="1" id="KW-0732">Signal</keyword>
<dbReference type="Gene3D" id="2.40.128.260">
    <property type="entry name" value="Type IV secretion system, VirB10/TraB/TrbI"/>
    <property type="match status" value="1"/>
</dbReference>
<comment type="caution">
    <text evidence="2">The sequence shown here is derived from an EMBL/GenBank/DDBJ whole genome shotgun (WGS) entry which is preliminary data.</text>
</comment>
<sequence>MFSRFLVTTAFVLSMTSAGVHADQPAFTVGDRVSVALDQAINTEIPGLVVAVVTQSHFNPDRDNPAISPGTAFIGHYESVTSADQSRLPICFFRVISSDSSLSANTKNGIGDCLAYATDKDGAAGLPALEVNRRAAVPIFSFKEGHQFQIQFIKDLPVNDLCINEPKMDNAVEKMLNAPVNLTPLKNVE</sequence>
<evidence type="ECO:0000256" key="1">
    <source>
        <dbReference type="SAM" id="SignalP"/>
    </source>
</evidence>
<name>A0A3D9H3S8_9PROT</name>
<dbReference type="OrthoDB" id="9807354at2"/>
<evidence type="ECO:0000313" key="3">
    <source>
        <dbReference type="Proteomes" id="UP000256845"/>
    </source>
</evidence>
<dbReference type="InterPro" id="IPR042217">
    <property type="entry name" value="T4SS_VirB10/TrbI"/>
</dbReference>
<protein>
    <submittedName>
        <fullName evidence="2">Conjugative transfer protein TrbI</fullName>
    </submittedName>
</protein>
<dbReference type="EMBL" id="QRDW01000017">
    <property type="protein sequence ID" value="RED44140.1"/>
    <property type="molecule type" value="Genomic_DNA"/>
</dbReference>